<evidence type="ECO:0000313" key="2">
    <source>
        <dbReference type="Proteomes" id="UP000236248"/>
    </source>
</evidence>
<dbReference type="KEGG" id="ncv:NCAV_1501"/>
<dbReference type="AlphaFoldDB" id="A0A2K5ASR5"/>
<dbReference type="Gene3D" id="3.30.110.170">
    <property type="entry name" value="Protein of unknown function (DUF541), domain 1"/>
    <property type="match status" value="1"/>
</dbReference>
<organism evidence="1 2">
    <name type="scientific">Candidatus Nitrosocaldus cavascurensis</name>
    <dbReference type="NCBI Taxonomy" id="2058097"/>
    <lineage>
        <taxon>Archaea</taxon>
        <taxon>Nitrososphaerota</taxon>
        <taxon>Nitrososphaeria</taxon>
        <taxon>Candidatus Nitrosocaldales</taxon>
        <taxon>Candidatus Nitrosocaldaceae</taxon>
        <taxon>Candidatus Nitrosocaldus</taxon>
    </lineage>
</organism>
<dbReference type="PANTHER" id="PTHR34387:SF2">
    <property type="entry name" value="SLR1258 PROTEIN"/>
    <property type="match status" value="1"/>
</dbReference>
<name>A0A2K5ASR5_9ARCH</name>
<dbReference type="GO" id="GO:0006974">
    <property type="term" value="P:DNA damage response"/>
    <property type="evidence" value="ECO:0007669"/>
    <property type="project" value="TreeGrafter"/>
</dbReference>
<dbReference type="PANTHER" id="PTHR34387">
    <property type="entry name" value="SLR1258 PROTEIN"/>
    <property type="match status" value="1"/>
</dbReference>
<reference evidence="2" key="1">
    <citation type="submission" date="2018-01" db="EMBL/GenBank/DDBJ databases">
        <authorList>
            <person name="Kerou L M."/>
        </authorList>
    </citation>
    <scope>NUCLEOTIDE SEQUENCE [LARGE SCALE GENOMIC DNA]</scope>
    <source>
        <strain evidence="2">SCU2</strain>
    </source>
</reference>
<evidence type="ECO:0008006" key="3">
    <source>
        <dbReference type="Google" id="ProtNLM"/>
    </source>
</evidence>
<evidence type="ECO:0000313" key="1">
    <source>
        <dbReference type="EMBL" id="SPC34667.1"/>
    </source>
</evidence>
<dbReference type="InterPro" id="IPR052022">
    <property type="entry name" value="26kDa_periplasmic_antigen"/>
</dbReference>
<dbReference type="Pfam" id="PF04402">
    <property type="entry name" value="SIMPL"/>
    <property type="match status" value="1"/>
</dbReference>
<dbReference type="InterPro" id="IPR007497">
    <property type="entry name" value="SIMPL/DUF541"/>
</dbReference>
<gene>
    <name evidence="1" type="ORF">NCAV_1501</name>
</gene>
<accession>A0A2K5ASR5</accession>
<dbReference type="Proteomes" id="UP000236248">
    <property type="component" value="Chromosome NCAV"/>
</dbReference>
<dbReference type="EMBL" id="LT981265">
    <property type="protein sequence ID" value="SPC34667.1"/>
    <property type="molecule type" value="Genomic_DNA"/>
</dbReference>
<dbReference type="Gene3D" id="3.30.70.2970">
    <property type="entry name" value="Protein of unknown function (DUF541), domain 2"/>
    <property type="match status" value="1"/>
</dbReference>
<proteinExistence type="predicted"/>
<keyword evidence="2" id="KW-1185">Reference proteome</keyword>
<sequence>MVRDVAMASRIISKKVMGMAGAGIVAFTLLLAFLAVEHTTMVNVRAEEQSNGKDVVERIELSVIGNAIQNIKPDKASISVGVEVQEKTAGDAARRNAELMNSVIEAVKALGIKEEQISTNYYSIYPVYEPRSKAEVCITIYPPPPECQEQVLVGYKAVNNITITMDVNVQNIGSVIDAAVNAGANQVYGVSFFISQERFDAVKASLLDKAAKDARVKADSVANALNMKVVGVKSVNIMDGYYYPTPMYAREAPATTPIIPPSEQSVSASVQVVFWLE</sequence>
<protein>
    <recommendedName>
        <fullName evidence="3">DUF541 domain-containing protein</fullName>
    </recommendedName>
</protein>